<keyword evidence="6" id="KW-0378">Hydrolase</keyword>
<dbReference type="CDD" id="cd14844">
    <property type="entry name" value="Zn-DD-carboxypeptidase_like"/>
    <property type="match status" value="1"/>
</dbReference>
<evidence type="ECO:0000256" key="10">
    <source>
        <dbReference type="ARBA" id="ARBA00093448"/>
    </source>
</evidence>
<dbReference type="InterPro" id="IPR010275">
    <property type="entry name" value="MepK"/>
</dbReference>
<evidence type="ECO:0000256" key="5">
    <source>
        <dbReference type="ARBA" id="ARBA00022729"/>
    </source>
</evidence>
<keyword evidence="15" id="KW-1185">Reference proteome</keyword>
<dbReference type="EMBL" id="QGDB01000004">
    <property type="protein sequence ID" value="PWL17359.1"/>
    <property type="molecule type" value="Genomic_DNA"/>
</dbReference>
<keyword evidence="7" id="KW-0862">Zinc</keyword>
<keyword evidence="14" id="KW-0067">ATP-binding</keyword>
<feature type="signal peptide" evidence="13">
    <location>
        <begin position="1"/>
        <end position="47"/>
    </location>
</feature>
<protein>
    <recommendedName>
        <fullName evidence="11">Murein endopeptidase K</fullName>
    </recommendedName>
</protein>
<dbReference type="PANTHER" id="PTHR37425:SF1">
    <property type="entry name" value="OUTER MEMBRANE PROTEIN"/>
    <property type="match status" value="1"/>
</dbReference>
<evidence type="ECO:0000256" key="4">
    <source>
        <dbReference type="ARBA" id="ARBA00022723"/>
    </source>
</evidence>
<dbReference type="SUPFAM" id="SSF55166">
    <property type="entry name" value="Hedgehog/DD-peptidase"/>
    <property type="match status" value="1"/>
</dbReference>
<keyword evidence="8" id="KW-0482">Metalloprotease</keyword>
<evidence type="ECO:0000256" key="13">
    <source>
        <dbReference type="SAM" id="SignalP"/>
    </source>
</evidence>
<evidence type="ECO:0000256" key="6">
    <source>
        <dbReference type="ARBA" id="ARBA00022801"/>
    </source>
</evidence>
<evidence type="ECO:0000256" key="9">
    <source>
        <dbReference type="ARBA" id="ARBA00023316"/>
    </source>
</evidence>
<comment type="pathway">
    <text evidence="2">Cell wall biogenesis; cell wall polysaccharide biosynthesis.</text>
</comment>
<dbReference type="InterPro" id="IPR009045">
    <property type="entry name" value="Zn_M74/Hedgehog-like"/>
</dbReference>
<keyword evidence="9" id="KW-0961">Cell wall biogenesis/degradation</keyword>
<comment type="cofactor">
    <cofactor evidence="1">
        <name>Zn(2+)</name>
        <dbReference type="ChEBI" id="CHEBI:29105"/>
    </cofactor>
</comment>
<proteinExistence type="inferred from homology"/>
<evidence type="ECO:0000256" key="8">
    <source>
        <dbReference type="ARBA" id="ARBA00023049"/>
    </source>
</evidence>
<gene>
    <name evidence="14" type="ORF">DKP76_11300</name>
</gene>
<evidence type="ECO:0000256" key="1">
    <source>
        <dbReference type="ARBA" id="ARBA00001947"/>
    </source>
</evidence>
<keyword evidence="3" id="KW-0645">Protease</keyword>
<accession>A0A316J9B5</accession>
<evidence type="ECO:0000313" key="15">
    <source>
        <dbReference type="Proteomes" id="UP000245865"/>
    </source>
</evidence>
<evidence type="ECO:0000256" key="3">
    <source>
        <dbReference type="ARBA" id="ARBA00022670"/>
    </source>
</evidence>
<comment type="caution">
    <text evidence="14">The sequence shown here is derived from an EMBL/GenBank/DDBJ whole genome shotgun (WGS) entry which is preliminary data.</text>
</comment>
<dbReference type="OrthoDB" id="9782994at2"/>
<keyword evidence="14" id="KW-0547">Nucleotide-binding</keyword>
<sequence>MSSILTLKERFAKARTAISANLGRMGACTVATLVAAMAITAFSSSQAAAETRSLKLYYVHTGEKAEIAFKKNGRFLPDGLKRLNVFLRDWRRNEPTKMDPRLFDLVWQVYRSSGSSQYITVVSAYRSPATNNMLRSKSSGVAKKSQHTLGRAMDFFIPGVPLAKLRSIGMRYQIGGVGYYPRSGSPFVHMDVGNVRSWPRMSRRELLALFPDGQTAHIPSDGKPLPGYKQALAMIEKRKAGGGEVLMASNSSSSRKSKTLFGALFGGGADEEEDNNDVAPAAPRPARAAPARQAPAATPPAPVQQPETLIAALPTRDVPRPMAAPRPEIALAEAQQLLAQSAPAEASVVALAVPIPASKPAVAAQDPVALASAGQLAEETVAAAGSDGDAAQVADAGTAQLLTGFVPVPATRPQHEADNIQLAAVAVPSARPEGEGANASAQDAIAEIVGQAEEGASVVADADAAITPPQDAEISSAPAPAPRAQAQLAMLSPKDEIGELIGPPEDDYDMQPVAATVSAPARVQPEELAPVMTASLDPADASAAEKAKTVANEPARRQQIKAVGNGVKTGVRTTAKGARHVAKAPSRPRPVVQPAVLPASEIAMSTQSVARTVPPTNPNLRNDALRTAPTMVYMTGFQQQELPRERLHKFSGNAVTFLAVAKFSETN</sequence>
<dbReference type="GO" id="GO:0006508">
    <property type="term" value="P:proteolysis"/>
    <property type="evidence" value="ECO:0007669"/>
    <property type="project" value="UniProtKB-KW"/>
</dbReference>
<feature type="region of interest" description="Disordered" evidence="12">
    <location>
        <begin position="265"/>
        <end position="306"/>
    </location>
</feature>
<dbReference type="GO" id="GO:0046872">
    <property type="term" value="F:metal ion binding"/>
    <property type="evidence" value="ECO:0007669"/>
    <property type="project" value="UniProtKB-KW"/>
</dbReference>
<evidence type="ECO:0000256" key="7">
    <source>
        <dbReference type="ARBA" id="ARBA00022833"/>
    </source>
</evidence>
<keyword evidence="5 13" id="KW-0732">Signal</keyword>
<keyword evidence="4" id="KW-0479">Metal-binding</keyword>
<dbReference type="AlphaFoldDB" id="A0A316J9B5"/>
<evidence type="ECO:0000256" key="2">
    <source>
        <dbReference type="ARBA" id="ARBA00004776"/>
    </source>
</evidence>
<dbReference type="RefSeq" id="WP_109706726.1">
    <property type="nucleotide sequence ID" value="NZ_QGDB01000004.1"/>
</dbReference>
<evidence type="ECO:0000313" key="14">
    <source>
        <dbReference type="EMBL" id="PWL17359.1"/>
    </source>
</evidence>
<dbReference type="Pfam" id="PF05951">
    <property type="entry name" value="Peptidase_M15_2"/>
    <property type="match status" value="1"/>
</dbReference>
<dbReference type="GO" id="GO:0071555">
    <property type="term" value="P:cell wall organization"/>
    <property type="evidence" value="ECO:0007669"/>
    <property type="project" value="UniProtKB-KW"/>
</dbReference>
<reference evidence="14 15" key="1">
    <citation type="submission" date="2018-05" db="EMBL/GenBank/DDBJ databases">
        <title>Comparative genomic sequence analysis between strain HN4 and CCM 8460T (Falsochrobactrum ovis) will provide more evidence to prove that HN4 is a new species of Falsochrobactrum.</title>
        <authorList>
            <person name="Lyu W."/>
            <person name="Sun L."/>
            <person name="Yao L."/>
        </authorList>
    </citation>
    <scope>NUCLEOTIDE SEQUENCE [LARGE SCALE GENOMIC DNA]</scope>
    <source>
        <strain evidence="14 15">HN4</strain>
    </source>
</reference>
<evidence type="ECO:0000256" key="12">
    <source>
        <dbReference type="SAM" id="MobiDB-lite"/>
    </source>
</evidence>
<organism evidence="14 15">
    <name type="scientific">Falsochrobactrum shanghaiense</name>
    <dbReference type="NCBI Taxonomy" id="2201899"/>
    <lineage>
        <taxon>Bacteria</taxon>
        <taxon>Pseudomonadati</taxon>
        <taxon>Pseudomonadota</taxon>
        <taxon>Alphaproteobacteria</taxon>
        <taxon>Hyphomicrobiales</taxon>
        <taxon>Brucellaceae</taxon>
        <taxon>Falsochrobactrum</taxon>
    </lineage>
</organism>
<comment type="similarity">
    <text evidence="10">Belongs to the peptidase M15 family.</text>
</comment>
<name>A0A316J9B5_9HYPH</name>
<evidence type="ECO:0000256" key="11">
    <source>
        <dbReference type="ARBA" id="ARBA00093666"/>
    </source>
</evidence>
<dbReference type="GO" id="GO:0008237">
    <property type="term" value="F:metallopeptidase activity"/>
    <property type="evidence" value="ECO:0007669"/>
    <property type="project" value="UniProtKB-KW"/>
</dbReference>
<feature type="chain" id="PRO_5016266164" description="Murein endopeptidase K" evidence="13">
    <location>
        <begin position="48"/>
        <end position="667"/>
    </location>
</feature>
<dbReference type="Gene3D" id="3.30.1380.10">
    <property type="match status" value="1"/>
</dbReference>
<dbReference type="Proteomes" id="UP000245865">
    <property type="component" value="Unassembled WGS sequence"/>
</dbReference>
<dbReference type="PANTHER" id="PTHR37425">
    <property type="match status" value="1"/>
</dbReference>
<dbReference type="GO" id="GO:0005524">
    <property type="term" value="F:ATP binding"/>
    <property type="evidence" value="ECO:0007669"/>
    <property type="project" value="UniProtKB-KW"/>
</dbReference>
<feature type="compositionally biased region" description="Low complexity" evidence="12">
    <location>
        <begin position="279"/>
        <end position="296"/>
    </location>
</feature>